<evidence type="ECO:0000313" key="3">
    <source>
        <dbReference type="Proteomes" id="UP000011116"/>
    </source>
</evidence>
<dbReference type="OrthoDB" id="691522at2759"/>
<dbReference type="KEGG" id="hvg:123442676"/>
<dbReference type="InterPro" id="IPR036047">
    <property type="entry name" value="F-box-like_dom_sf"/>
</dbReference>
<dbReference type="Pfam" id="PF23635">
    <property type="entry name" value="Beta-prop_AT5G49610-like"/>
    <property type="match status" value="1"/>
</dbReference>
<accession>A0A8I7B4Q1</accession>
<sequence>MSTQASPPPPPAAETTIGALGDDLLREIFALLPDLPNLARAAFACRAFLRAIRSSPAFRRRFRELRPPPLLAFFLEMFMDPVPVYPSPWRPSDTDLADAFRGADFFETRRMFGLKNDDDPGWAFDYMLDGEIRIAHRKQRASYSPVRQALSLFPDRHILGDGSFLEFHTLSYQEEQGLQRVVCIRHDRYWARARVAVFSSNTMEWQIFPWVETKALVPKDAKNSNPGKVVDGFIYWIFPMGAGMLALDATTSQFHRMDVPPPVSRMLVTTFELGQTKDGKLCIVHLNSAGINDGMLFVWSWGKDSDGVERWVFDKPFPLRTIVEFIKSSMVVHSKVGVLSVIDGFVYLSVDCHEFARNHSDSPEWFLSFCLETTELHLLFEGQYQRHHRAHPYVMPWPPSLVHSKMIVPWAKKNIVLSLSQHCNLSKKL</sequence>
<keyword evidence="3" id="KW-1185">Reference proteome</keyword>
<dbReference type="SUPFAM" id="SSF81383">
    <property type="entry name" value="F-box domain"/>
    <property type="match status" value="1"/>
</dbReference>
<organism evidence="2 3">
    <name type="scientific">Hordeum vulgare subsp. vulgare</name>
    <name type="common">Domesticated barley</name>
    <dbReference type="NCBI Taxonomy" id="112509"/>
    <lineage>
        <taxon>Eukaryota</taxon>
        <taxon>Viridiplantae</taxon>
        <taxon>Streptophyta</taxon>
        <taxon>Embryophyta</taxon>
        <taxon>Tracheophyta</taxon>
        <taxon>Spermatophyta</taxon>
        <taxon>Magnoliopsida</taxon>
        <taxon>Liliopsida</taxon>
        <taxon>Poales</taxon>
        <taxon>Poaceae</taxon>
        <taxon>BOP clade</taxon>
        <taxon>Pooideae</taxon>
        <taxon>Triticodae</taxon>
        <taxon>Triticeae</taxon>
        <taxon>Hordeinae</taxon>
        <taxon>Hordeum</taxon>
    </lineage>
</organism>
<dbReference type="GeneID" id="123442676"/>
<reference evidence="2" key="2">
    <citation type="submission" date="2020-10" db="EMBL/GenBank/DDBJ databases">
        <authorList>
            <person name="Scholz U."/>
            <person name="Mascher M."/>
            <person name="Fiebig A."/>
        </authorList>
    </citation>
    <scope>NUCLEOTIDE SEQUENCE [LARGE SCALE GENOMIC DNA]</scope>
    <source>
        <strain evidence="2">cv. Morex</strain>
    </source>
</reference>
<reference evidence="3" key="1">
    <citation type="journal article" date="2012" name="Nature">
        <title>A physical, genetic and functional sequence assembly of the barley genome.</title>
        <authorList>
            <consortium name="The International Barley Genome Sequencing Consortium"/>
            <person name="Mayer K.F."/>
            <person name="Waugh R."/>
            <person name="Brown J.W."/>
            <person name="Schulman A."/>
            <person name="Langridge P."/>
            <person name="Platzer M."/>
            <person name="Fincher G.B."/>
            <person name="Muehlbauer G.J."/>
            <person name="Sato K."/>
            <person name="Close T.J."/>
            <person name="Wise R.P."/>
            <person name="Stein N."/>
        </authorList>
    </citation>
    <scope>NUCLEOTIDE SEQUENCE [LARGE SCALE GENOMIC DNA]</scope>
    <source>
        <strain evidence="3">cv. Morex</strain>
    </source>
</reference>
<reference evidence="2" key="3">
    <citation type="submission" date="2022-01" db="UniProtKB">
        <authorList>
            <consortium name="EnsemblPlants"/>
        </authorList>
    </citation>
    <scope>IDENTIFICATION</scope>
    <source>
        <strain evidence="2">subsp. vulgare</strain>
    </source>
</reference>
<gene>
    <name evidence="2" type="primary">LOC123442676</name>
</gene>
<dbReference type="Gramene" id="HORVU.MOREX.r3.3HG0230190.1">
    <property type="protein sequence ID" value="HORVU.MOREX.r3.3HG0230190.1"/>
    <property type="gene ID" value="HORVU.MOREX.r3.3HG0230190"/>
</dbReference>
<name>A0A8I7B4Q1_HORVV</name>
<dbReference type="InterPro" id="IPR056594">
    <property type="entry name" value="AT5G49610-like_b-prop"/>
</dbReference>
<dbReference type="Proteomes" id="UP000011116">
    <property type="component" value="Chromosome 3H"/>
</dbReference>
<evidence type="ECO:0000313" key="2">
    <source>
        <dbReference type="EnsemblPlants" id="HORVU.MOREX.r3.3HG0230190.1"/>
    </source>
</evidence>
<dbReference type="AlphaFoldDB" id="A0A8I7B4Q1"/>
<evidence type="ECO:0000259" key="1">
    <source>
        <dbReference type="Pfam" id="PF23635"/>
    </source>
</evidence>
<protein>
    <recommendedName>
        <fullName evidence="1">F-box protein AT5G49610-like beta-propeller domain-containing protein</fullName>
    </recommendedName>
</protein>
<feature type="domain" description="F-box protein AT5G49610-like beta-propeller" evidence="1">
    <location>
        <begin position="163"/>
        <end position="400"/>
    </location>
</feature>
<dbReference type="EnsemblPlants" id="HORVU.MOREX.r3.3HG0230190.1">
    <property type="protein sequence ID" value="HORVU.MOREX.r3.3HG0230190.1"/>
    <property type="gene ID" value="HORVU.MOREX.r3.3HG0230190"/>
</dbReference>
<dbReference type="RefSeq" id="XP_044974715.1">
    <property type="nucleotide sequence ID" value="XM_045118780.1"/>
</dbReference>
<proteinExistence type="predicted"/>
<dbReference type="PANTHER" id="PTHR33207">
    <property type="entry name" value="F-BOX DOMAIN CONTAINING PROTEIN-RELATED"/>
    <property type="match status" value="1"/>
</dbReference>